<dbReference type="Proteomes" id="UP000789920">
    <property type="component" value="Unassembled WGS sequence"/>
</dbReference>
<feature type="non-terminal residue" evidence="1">
    <location>
        <position position="91"/>
    </location>
</feature>
<protein>
    <submittedName>
        <fullName evidence="1">8351_t:CDS:1</fullName>
    </submittedName>
</protein>
<dbReference type="EMBL" id="CAJVQC010125520">
    <property type="protein sequence ID" value="CAG8840029.1"/>
    <property type="molecule type" value="Genomic_DNA"/>
</dbReference>
<evidence type="ECO:0000313" key="2">
    <source>
        <dbReference type="Proteomes" id="UP000789920"/>
    </source>
</evidence>
<feature type="non-terminal residue" evidence="1">
    <location>
        <position position="1"/>
    </location>
</feature>
<sequence length="91" mass="10089">SGDGGRDIIVEIYGYRIVVQCKAWFKNSIGQNEADELKTVVREGNFDFGILVGVLEEKIALGAYKSAERSGGDIIVTLYTRMCRDIKMLIA</sequence>
<evidence type="ECO:0000313" key="1">
    <source>
        <dbReference type="EMBL" id="CAG8840029.1"/>
    </source>
</evidence>
<keyword evidence="2" id="KW-1185">Reference proteome</keyword>
<gene>
    <name evidence="1" type="ORF">RPERSI_LOCUS31269</name>
</gene>
<name>A0ACA9SIU3_9GLOM</name>
<organism evidence="1 2">
    <name type="scientific">Racocetra persica</name>
    <dbReference type="NCBI Taxonomy" id="160502"/>
    <lineage>
        <taxon>Eukaryota</taxon>
        <taxon>Fungi</taxon>
        <taxon>Fungi incertae sedis</taxon>
        <taxon>Mucoromycota</taxon>
        <taxon>Glomeromycotina</taxon>
        <taxon>Glomeromycetes</taxon>
        <taxon>Diversisporales</taxon>
        <taxon>Gigasporaceae</taxon>
        <taxon>Racocetra</taxon>
    </lineage>
</organism>
<proteinExistence type="predicted"/>
<accession>A0ACA9SIU3</accession>
<comment type="caution">
    <text evidence="1">The sequence shown here is derived from an EMBL/GenBank/DDBJ whole genome shotgun (WGS) entry which is preliminary data.</text>
</comment>
<reference evidence="1" key="1">
    <citation type="submission" date="2021-06" db="EMBL/GenBank/DDBJ databases">
        <authorList>
            <person name="Kallberg Y."/>
            <person name="Tangrot J."/>
            <person name="Rosling A."/>
        </authorList>
    </citation>
    <scope>NUCLEOTIDE SEQUENCE</scope>
    <source>
        <strain evidence="1">MA461A</strain>
    </source>
</reference>